<accession>A0A6A6R082</accession>
<evidence type="ECO:0000256" key="1">
    <source>
        <dbReference type="SAM" id="MobiDB-lite"/>
    </source>
</evidence>
<sequence length="398" mass="43273">MASFLGSTQGPATASHTVLGAQSRINYDAIKQLLVTKKDNGEWETMVLLDSTETQSDENRLCHQPATKLHKLVCGHWVFTKEPEKCAPNCLVVNTGKVPTTASLAPDFGCRLCERRNNTNDPSILQDPTSWPELLLEKYHLNVFTEASSLGSRACMIVYLAVDGTLIPCVDNVDAAVIRVLMSKHDDRGNLVMLQARPDVLSLLNSQRTTTSSSTTNQAPGMASDDPLLRNVPTGPRSRSGTTSYTATRPRASTGSSMKASFTGSQTTPTKTKAMRSPHTSPTTAKRGKDLTGPKRGQGVTKSPTSMKTHRGSQKTRGLERGLGARGEGQYSMKGSQRHSRGGDEMEVGEGLPYGDEGVKYIEGEEEGEMIPQGTVEEEKERKKLRETEKIFGNMALD</sequence>
<feature type="compositionally biased region" description="Polar residues" evidence="1">
    <location>
        <begin position="237"/>
        <end position="271"/>
    </location>
</feature>
<dbReference type="EMBL" id="MU004186">
    <property type="protein sequence ID" value="KAF2497654.1"/>
    <property type="molecule type" value="Genomic_DNA"/>
</dbReference>
<feature type="compositionally biased region" description="Low complexity" evidence="1">
    <location>
        <begin position="207"/>
        <end position="218"/>
    </location>
</feature>
<feature type="region of interest" description="Disordered" evidence="1">
    <location>
        <begin position="207"/>
        <end position="357"/>
    </location>
</feature>
<name>A0A6A6R082_9PEZI</name>
<protein>
    <submittedName>
        <fullName evidence="2">Uncharacterized protein</fullName>
    </submittedName>
</protein>
<gene>
    <name evidence="2" type="ORF">BU16DRAFT_580278</name>
</gene>
<dbReference type="Proteomes" id="UP000799750">
    <property type="component" value="Unassembled WGS sequence"/>
</dbReference>
<keyword evidence="3" id="KW-1185">Reference proteome</keyword>
<reference evidence="2" key="1">
    <citation type="journal article" date="2020" name="Stud. Mycol.">
        <title>101 Dothideomycetes genomes: a test case for predicting lifestyles and emergence of pathogens.</title>
        <authorList>
            <person name="Haridas S."/>
            <person name="Albert R."/>
            <person name="Binder M."/>
            <person name="Bloem J."/>
            <person name="Labutti K."/>
            <person name="Salamov A."/>
            <person name="Andreopoulos B."/>
            <person name="Baker S."/>
            <person name="Barry K."/>
            <person name="Bills G."/>
            <person name="Bluhm B."/>
            <person name="Cannon C."/>
            <person name="Castanera R."/>
            <person name="Culley D."/>
            <person name="Daum C."/>
            <person name="Ezra D."/>
            <person name="Gonzalez J."/>
            <person name="Henrissat B."/>
            <person name="Kuo A."/>
            <person name="Liang C."/>
            <person name="Lipzen A."/>
            <person name="Lutzoni F."/>
            <person name="Magnuson J."/>
            <person name="Mondo S."/>
            <person name="Nolan M."/>
            <person name="Ohm R."/>
            <person name="Pangilinan J."/>
            <person name="Park H.-J."/>
            <person name="Ramirez L."/>
            <person name="Alfaro M."/>
            <person name="Sun H."/>
            <person name="Tritt A."/>
            <person name="Yoshinaga Y."/>
            <person name="Zwiers L.-H."/>
            <person name="Turgeon B."/>
            <person name="Goodwin S."/>
            <person name="Spatafora J."/>
            <person name="Crous P."/>
            <person name="Grigoriev I."/>
        </authorList>
    </citation>
    <scope>NUCLEOTIDE SEQUENCE</scope>
    <source>
        <strain evidence="2">CBS 269.34</strain>
    </source>
</reference>
<organism evidence="2 3">
    <name type="scientific">Lophium mytilinum</name>
    <dbReference type="NCBI Taxonomy" id="390894"/>
    <lineage>
        <taxon>Eukaryota</taxon>
        <taxon>Fungi</taxon>
        <taxon>Dikarya</taxon>
        <taxon>Ascomycota</taxon>
        <taxon>Pezizomycotina</taxon>
        <taxon>Dothideomycetes</taxon>
        <taxon>Pleosporomycetidae</taxon>
        <taxon>Mytilinidiales</taxon>
        <taxon>Mytilinidiaceae</taxon>
        <taxon>Lophium</taxon>
    </lineage>
</organism>
<proteinExistence type="predicted"/>
<evidence type="ECO:0000313" key="2">
    <source>
        <dbReference type="EMBL" id="KAF2497654.1"/>
    </source>
</evidence>
<dbReference type="AlphaFoldDB" id="A0A6A6R082"/>
<dbReference type="OrthoDB" id="3793130at2759"/>
<evidence type="ECO:0000313" key="3">
    <source>
        <dbReference type="Proteomes" id="UP000799750"/>
    </source>
</evidence>